<dbReference type="SUPFAM" id="SSF103473">
    <property type="entry name" value="MFS general substrate transporter"/>
    <property type="match status" value="1"/>
</dbReference>
<comment type="subcellular location">
    <subcellularLocation>
        <location evidence="1">Cell membrane</location>
        <topology evidence="1">Multi-pass membrane protein</topology>
    </subcellularLocation>
</comment>
<feature type="transmembrane region" description="Helical" evidence="5">
    <location>
        <begin position="276"/>
        <end position="297"/>
    </location>
</feature>
<feature type="transmembrane region" description="Helical" evidence="5">
    <location>
        <begin position="113"/>
        <end position="137"/>
    </location>
</feature>
<evidence type="ECO:0000313" key="8">
    <source>
        <dbReference type="Proteomes" id="UP000683511"/>
    </source>
</evidence>
<dbReference type="InterPro" id="IPR011701">
    <property type="entry name" value="MFS"/>
</dbReference>
<dbReference type="PANTHER" id="PTHR23526:SF2">
    <property type="entry name" value="MAJOR FACILITATOR SUPERFAMILY (MFS) PROFILE DOMAIN-CONTAINING PROTEIN"/>
    <property type="match status" value="1"/>
</dbReference>
<evidence type="ECO:0000256" key="1">
    <source>
        <dbReference type="ARBA" id="ARBA00004651"/>
    </source>
</evidence>
<dbReference type="Pfam" id="PF07690">
    <property type="entry name" value="MFS_1"/>
    <property type="match status" value="1"/>
</dbReference>
<dbReference type="AlphaFoldDB" id="A0A975T4Z8"/>
<keyword evidence="3 5" id="KW-1133">Transmembrane helix</keyword>
<proteinExistence type="predicted"/>
<evidence type="ECO:0000256" key="4">
    <source>
        <dbReference type="ARBA" id="ARBA00023136"/>
    </source>
</evidence>
<feature type="transmembrane region" description="Helical" evidence="5">
    <location>
        <begin position="214"/>
        <end position="235"/>
    </location>
</feature>
<gene>
    <name evidence="7" type="ORF">B6N60_00960</name>
</gene>
<dbReference type="InterPro" id="IPR052528">
    <property type="entry name" value="Sugar_transport-like"/>
</dbReference>
<feature type="transmembrane region" description="Helical" evidence="5">
    <location>
        <begin position="405"/>
        <end position="428"/>
    </location>
</feature>
<dbReference type="RefSeq" id="WP_190604210.1">
    <property type="nucleotide sequence ID" value="NZ_CP021056.1"/>
</dbReference>
<dbReference type="InterPro" id="IPR036259">
    <property type="entry name" value="MFS_trans_sf"/>
</dbReference>
<dbReference type="KEGG" id="rsin:B6N60_00960"/>
<dbReference type="PROSITE" id="PS50850">
    <property type="entry name" value="MFS"/>
    <property type="match status" value="1"/>
</dbReference>
<dbReference type="EMBL" id="CP021056">
    <property type="protein sequence ID" value="QXE22278.1"/>
    <property type="molecule type" value="Genomic_DNA"/>
</dbReference>
<organism evidence="7 8">
    <name type="scientific">Richelia sinica FACHB-800</name>
    <dbReference type="NCBI Taxonomy" id="1357546"/>
    <lineage>
        <taxon>Bacteria</taxon>
        <taxon>Bacillati</taxon>
        <taxon>Cyanobacteriota</taxon>
        <taxon>Cyanophyceae</taxon>
        <taxon>Nostocales</taxon>
        <taxon>Nostocaceae</taxon>
        <taxon>Richelia</taxon>
    </lineage>
</organism>
<dbReference type="GO" id="GO:0022857">
    <property type="term" value="F:transmembrane transporter activity"/>
    <property type="evidence" value="ECO:0007669"/>
    <property type="project" value="InterPro"/>
</dbReference>
<evidence type="ECO:0000256" key="3">
    <source>
        <dbReference type="ARBA" id="ARBA00022989"/>
    </source>
</evidence>
<dbReference type="PANTHER" id="PTHR23526">
    <property type="entry name" value="INTEGRAL MEMBRANE TRANSPORT PROTEIN-RELATED"/>
    <property type="match status" value="1"/>
</dbReference>
<feature type="transmembrane region" description="Helical" evidence="5">
    <location>
        <begin position="187"/>
        <end position="208"/>
    </location>
</feature>
<sequence length="463" mass="50392">MELITVENIASTSDGIAHIDPSSIIIDKNSATKIKFSKHEIRTSLRASTMDGILSGIFSLTTNGIFISNFLVDLHASPIVFGMLASIPMLVNLIQPLGAYISERTTSRCQYSLLIYGISRLMWVILLIGIISINLGVISAQNLILITLIIVLFSHLLGGLGSASWLSWLAMIVPRRLRGRYFGLRNGAICLTNLLCVPLLGFTISHWYGGTIQGYGVVLCGGLILGLMGLGCQYFKVDVNPQLQNNLILNSLSKQTPSLPISEKKWHDSFHQNSNFVIFLIYLSLWIFSINLSAPFVNYYLLEILDLNISWVTVYSSLQSAASLMMLIFWGKLADKIGNRIILIVMGIVVAITPLLWLLTGRSTMMIWLWLPLIHIVIGGTGAAIDLCNNNMHIGIAPIKNQSIYFAITAAVTGVTGALGAAIGGMIAQFLQGGLMALFALSSLCMLGALMPLIFVEEAGEKG</sequence>
<name>A0A975T4Z8_9NOST</name>
<feature type="domain" description="Major facilitator superfamily (MFS) profile" evidence="6">
    <location>
        <begin position="275"/>
        <end position="463"/>
    </location>
</feature>
<evidence type="ECO:0000256" key="2">
    <source>
        <dbReference type="ARBA" id="ARBA00022692"/>
    </source>
</evidence>
<feature type="transmembrane region" description="Helical" evidence="5">
    <location>
        <begin position="143"/>
        <end position="166"/>
    </location>
</feature>
<protein>
    <submittedName>
        <fullName evidence="7">Major facilitator superfamily MFS_1</fullName>
    </submittedName>
</protein>
<dbReference type="Gene3D" id="1.20.1250.20">
    <property type="entry name" value="MFS general substrate transporter like domains"/>
    <property type="match status" value="2"/>
</dbReference>
<keyword evidence="4 5" id="KW-0472">Membrane</keyword>
<evidence type="ECO:0000259" key="6">
    <source>
        <dbReference type="PROSITE" id="PS50850"/>
    </source>
</evidence>
<evidence type="ECO:0000313" key="7">
    <source>
        <dbReference type="EMBL" id="QXE22278.1"/>
    </source>
</evidence>
<feature type="transmembrane region" description="Helical" evidence="5">
    <location>
        <begin position="78"/>
        <end position="101"/>
    </location>
</feature>
<dbReference type="InterPro" id="IPR020846">
    <property type="entry name" value="MFS_dom"/>
</dbReference>
<dbReference type="Proteomes" id="UP000683511">
    <property type="component" value="Chromosome"/>
</dbReference>
<feature type="transmembrane region" description="Helical" evidence="5">
    <location>
        <begin position="309"/>
        <end position="329"/>
    </location>
</feature>
<accession>A0A975T4Z8</accession>
<feature type="transmembrane region" description="Helical" evidence="5">
    <location>
        <begin position="434"/>
        <end position="456"/>
    </location>
</feature>
<evidence type="ECO:0000256" key="5">
    <source>
        <dbReference type="SAM" id="Phobius"/>
    </source>
</evidence>
<dbReference type="GO" id="GO:0005886">
    <property type="term" value="C:plasma membrane"/>
    <property type="evidence" value="ECO:0007669"/>
    <property type="project" value="UniProtKB-SubCell"/>
</dbReference>
<keyword evidence="8" id="KW-1185">Reference proteome</keyword>
<feature type="transmembrane region" description="Helical" evidence="5">
    <location>
        <begin position="52"/>
        <end position="72"/>
    </location>
</feature>
<feature type="transmembrane region" description="Helical" evidence="5">
    <location>
        <begin position="341"/>
        <end position="359"/>
    </location>
</feature>
<keyword evidence="2 5" id="KW-0812">Transmembrane</keyword>
<reference evidence="7" key="1">
    <citation type="submission" date="2017-04" db="EMBL/GenBank/DDBJ databases">
        <title>Genome deletions in a multicellular cyanobacterial endosymbiont for morphological adaptation in marine diatoms.</title>
        <authorList>
            <person name="Wang Y."/>
            <person name="Gao H."/>
            <person name="Li R."/>
            <person name="Xu X."/>
        </authorList>
    </citation>
    <scope>NUCLEOTIDE SEQUENCE</scope>
    <source>
        <strain evidence="7">FACHB 800</strain>
    </source>
</reference>
<feature type="transmembrane region" description="Helical" evidence="5">
    <location>
        <begin position="365"/>
        <end position="385"/>
    </location>
</feature>